<evidence type="ECO:0000259" key="5">
    <source>
        <dbReference type="Pfam" id="PF08386"/>
    </source>
</evidence>
<evidence type="ECO:0000259" key="4">
    <source>
        <dbReference type="Pfam" id="PF00561"/>
    </source>
</evidence>
<feature type="domain" description="AB hydrolase-1" evidence="4">
    <location>
        <begin position="127"/>
        <end position="339"/>
    </location>
</feature>
<keyword evidence="3" id="KW-1133">Transmembrane helix</keyword>
<dbReference type="Pfam" id="PF08386">
    <property type="entry name" value="Abhydrolase_4"/>
    <property type="match status" value="1"/>
</dbReference>
<feature type="domain" description="Peptidase S33 tripeptidyl aminopeptidase-like C-terminal" evidence="5">
    <location>
        <begin position="493"/>
        <end position="599"/>
    </location>
</feature>
<sequence>MRGRPLGKASTSRRFLAAALIGILVLGSFRHIRTQLATSPVIDRDQEPIPSSDPESPWDSITPSEDLEWHPCYEAINPRFQCARLTVPMDYDIPHAQRHSSARVDIALLLLPAAEAPSSTSKPPKSPMLLNPGGPGGSGVYLSLLSAPAMQIIFGDDQPIIGFDPRGIGYTTPAADCWASPPACETCDEDPVKGYMHRLEWLNMNSAVGSINASNGGALQYLVAGHRSVNDLCRGRDSRLGAESSILGHASTAHVARDMLSIVDAWDRWVDNNQQPAVGMEHNPTKGKLVYWGFSYGTFLGATFAAMFPDRVGQMILDGVVDAEYYASPTWRESLLDADKVLGLFFEYCADAEAQCLFYRDGDTAKDLAGRYHSLITSLESNPVSFIHPEHFYPVVIQARFIKRLVLGVLYSPMQLFPVLAWFLDHLYEGRYTEFGLLYQDLQVQCLLPGSPMDLSLNDAQRAIMCADKVQPNNQTLADISKDLQAMSGISQFADVWMEIMLQCNGWDIAYSPNSPWASPFQLSSNNSNNQISTSFPLLFLSNTYDPVTPLAAAVKMALKFQHAGLLEQKSQGHCTTSTASRCTAQVIRDYVWYGKVPPAPVVDGDKYLDGEWDVCEADERPWRPAGSAAMIAAEEERVAGAFRTIRGALQGVPRWESEGRRERRGVDAMFARVHGEL</sequence>
<comment type="similarity">
    <text evidence="1">Belongs to the peptidase S33 family.</text>
</comment>
<name>A0AAE0IWZ2_9PEZI</name>
<dbReference type="PANTHER" id="PTHR43248:SF25">
    <property type="entry name" value="AB HYDROLASE-1 DOMAIN-CONTAINING PROTEIN-RELATED"/>
    <property type="match status" value="1"/>
</dbReference>
<evidence type="ECO:0000313" key="6">
    <source>
        <dbReference type="EMBL" id="KAK3332767.1"/>
    </source>
</evidence>
<dbReference type="Pfam" id="PF00561">
    <property type="entry name" value="Abhydrolase_1"/>
    <property type="match status" value="1"/>
</dbReference>
<keyword evidence="7" id="KW-1185">Reference proteome</keyword>
<evidence type="ECO:0000256" key="2">
    <source>
        <dbReference type="ARBA" id="ARBA00022801"/>
    </source>
</evidence>
<accession>A0AAE0IWZ2</accession>
<dbReference type="PANTHER" id="PTHR43248">
    <property type="entry name" value="2-SUCCINYL-6-HYDROXY-2,4-CYCLOHEXADIENE-1-CARBOXYLATE SYNTHASE"/>
    <property type="match status" value="1"/>
</dbReference>
<dbReference type="GO" id="GO:0016787">
    <property type="term" value="F:hydrolase activity"/>
    <property type="evidence" value="ECO:0007669"/>
    <property type="project" value="UniProtKB-KW"/>
</dbReference>
<evidence type="ECO:0000313" key="7">
    <source>
        <dbReference type="Proteomes" id="UP001286456"/>
    </source>
</evidence>
<proteinExistence type="inferred from homology"/>
<reference evidence="6" key="2">
    <citation type="submission" date="2023-06" db="EMBL/GenBank/DDBJ databases">
        <authorList>
            <consortium name="Lawrence Berkeley National Laboratory"/>
            <person name="Haridas S."/>
            <person name="Hensen N."/>
            <person name="Bonometti L."/>
            <person name="Westerberg I."/>
            <person name="Brannstrom I.O."/>
            <person name="Guillou S."/>
            <person name="Cros-Aarteil S."/>
            <person name="Calhoun S."/>
            <person name="Kuo A."/>
            <person name="Mondo S."/>
            <person name="Pangilinan J."/>
            <person name="Riley R."/>
            <person name="Labutti K."/>
            <person name="Andreopoulos B."/>
            <person name="Lipzen A."/>
            <person name="Chen C."/>
            <person name="Yanf M."/>
            <person name="Daum C."/>
            <person name="Ng V."/>
            <person name="Clum A."/>
            <person name="Steindorff A."/>
            <person name="Ohm R."/>
            <person name="Martin F."/>
            <person name="Silar P."/>
            <person name="Natvig D."/>
            <person name="Lalanne C."/>
            <person name="Gautier V."/>
            <person name="Ament-Velasquez S.L."/>
            <person name="Kruys A."/>
            <person name="Hutchinson M.I."/>
            <person name="Powell A.J."/>
            <person name="Barry K."/>
            <person name="Miller A.N."/>
            <person name="Grigoriev I.V."/>
            <person name="Debuchy R."/>
            <person name="Gladieux P."/>
            <person name="Thoren M.H."/>
            <person name="Johannesson H."/>
        </authorList>
    </citation>
    <scope>NUCLEOTIDE SEQUENCE</scope>
    <source>
        <strain evidence="6">SMH4131-1</strain>
    </source>
</reference>
<reference evidence="6" key="1">
    <citation type="journal article" date="2023" name="Mol. Phylogenet. Evol.">
        <title>Genome-scale phylogeny and comparative genomics of the fungal order Sordariales.</title>
        <authorList>
            <person name="Hensen N."/>
            <person name="Bonometti L."/>
            <person name="Westerberg I."/>
            <person name="Brannstrom I.O."/>
            <person name="Guillou S."/>
            <person name="Cros-Aarteil S."/>
            <person name="Calhoun S."/>
            <person name="Haridas S."/>
            <person name="Kuo A."/>
            <person name="Mondo S."/>
            <person name="Pangilinan J."/>
            <person name="Riley R."/>
            <person name="LaButti K."/>
            <person name="Andreopoulos B."/>
            <person name="Lipzen A."/>
            <person name="Chen C."/>
            <person name="Yan M."/>
            <person name="Daum C."/>
            <person name="Ng V."/>
            <person name="Clum A."/>
            <person name="Steindorff A."/>
            <person name="Ohm R.A."/>
            <person name="Martin F."/>
            <person name="Silar P."/>
            <person name="Natvig D.O."/>
            <person name="Lalanne C."/>
            <person name="Gautier V."/>
            <person name="Ament-Velasquez S.L."/>
            <person name="Kruys A."/>
            <person name="Hutchinson M.I."/>
            <person name="Powell A.J."/>
            <person name="Barry K."/>
            <person name="Miller A.N."/>
            <person name="Grigoriev I.V."/>
            <person name="Debuchy R."/>
            <person name="Gladieux P."/>
            <person name="Hiltunen Thoren M."/>
            <person name="Johannesson H."/>
        </authorList>
    </citation>
    <scope>NUCLEOTIDE SEQUENCE</scope>
    <source>
        <strain evidence="6">SMH4131-1</strain>
    </source>
</reference>
<keyword evidence="3" id="KW-0472">Membrane</keyword>
<feature type="transmembrane region" description="Helical" evidence="3">
    <location>
        <begin position="289"/>
        <end position="308"/>
    </location>
</feature>
<dbReference type="InterPro" id="IPR000073">
    <property type="entry name" value="AB_hydrolase_1"/>
</dbReference>
<evidence type="ECO:0000256" key="1">
    <source>
        <dbReference type="ARBA" id="ARBA00010088"/>
    </source>
</evidence>
<dbReference type="EMBL" id="JAUEPO010000002">
    <property type="protein sequence ID" value="KAK3332767.1"/>
    <property type="molecule type" value="Genomic_DNA"/>
</dbReference>
<evidence type="ECO:0000256" key="3">
    <source>
        <dbReference type="SAM" id="Phobius"/>
    </source>
</evidence>
<dbReference type="Proteomes" id="UP001286456">
    <property type="component" value="Unassembled WGS sequence"/>
</dbReference>
<keyword evidence="2" id="KW-0378">Hydrolase</keyword>
<gene>
    <name evidence="6" type="ORF">B0T19DRAFT_355218</name>
</gene>
<keyword evidence="3" id="KW-0812">Transmembrane</keyword>
<dbReference type="InterPro" id="IPR029058">
    <property type="entry name" value="AB_hydrolase_fold"/>
</dbReference>
<dbReference type="AlphaFoldDB" id="A0AAE0IWZ2"/>
<comment type="caution">
    <text evidence="6">The sequence shown here is derived from an EMBL/GenBank/DDBJ whole genome shotgun (WGS) entry which is preliminary data.</text>
</comment>
<dbReference type="InterPro" id="IPR051601">
    <property type="entry name" value="Serine_prot/Carboxylest_S33"/>
</dbReference>
<protein>
    <submittedName>
        <fullName evidence="6">TAP-like protein-domain-containing protein</fullName>
    </submittedName>
</protein>
<organism evidence="6 7">
    <name type="scientific">Cercophora scortea</name>
    <dbReference type="NCBI Taxonomy" id="314031"/>
    <lineage>
        <taxon>Eukaryota</taxon>
        <taxon>Fungi</taxon>
        <taxon>Dikarya</taxon>
        <taxon>Ascomycota</taxon>
        <taxon>Pezizomycotina</taxon>
        <taxon>Sordariomycetes</taxon>
        <taxon>Sordariomycetidae</taxon>
        <taxon>Sordariales</taxon>
        <taxon>Lasiosphaeriaceae</taxon>
        <taxon>Cercophora</taxon>
    </lineage>
</organism>
<dbReference type="SUPFAM" id="SSF53474">
    <property type="entry name" value="alpha/beta-Hydrolases"/>
    <property type="match status" value="1"/>
</dbReference>
<dbReference type="InterPro" id="IPR013595">
    <property type="entry name" value="Pept_S33_TAP-like_C"/>
</dbReference>
<dbReference type="Gene3D" id="3.40.50.1820">
    <property type="entry name" value="alpha/beta hydrolase"/>
    <property type="match status" value="1"/>
</dbReference>